<name>A0A4D7AUN5_9FIRM</name>
<evidence type="ECO:0000313" key="3">
    <source>
        <dbReference type="Proteomes" id="UP000298642"/>
    </source>
</evidence>
<dbReference type="EMBL" id="CP034413">
    <property type="protein sequence ID" value="QCI59280.1"/>
    <property type="molecule type" value="Genomic_DNA"/>
</dbReference>
<proteinExistence type="predicted"/>
<accession>A0A4D7AUN5</accession>
<evidence type="ECO:0000256" key="1">
    <source>
        <dbReference type="SAM" id="SignalP"/>
    </source>
</evidence>
<dbReference type="Proteomes" id="UP000298642">
    <property type="component" value="Chromosome"/>
</dbReference>
<organism evidence="2 3">
    <name type="scientific">Dysosmobacter welbionis</name>
    <dbReference type="NCBI Taxonomy" id="2093857"/>
    <lineage>
        <taxon>Bacteria</taxon>
        <taxon>Bacillati</taxon>
        <taxon>Bacillota</taxon>
        <taxon>Clostridia</taxon>
        <taxon>Eubacteriales</taxon>
        <taxon>Oscillospiraceae</taxon>
        <taxon>Dysosmobacter</taxon>
    </lineage>
</organism>
<evidence type="ECO:0000313" key="2">
    <source>
        <dbReference type="EMBL" id="QCI59280.1"/>
    </source>
</evidence>
<feature type="signal peptide" evidence="1">
    <location>
        <begin position="1"/>
        <end position="27"/>
    </location>
</feature>
<gene>
    <name evidence="2" type="ORF">EIO64_08605</name>
</gene>
<dbReference type="RefSeq" id="WP_119311728.1">
    <property type="nucleotide sequence ID" value="NZ_CP034413.3"/>
</dbReference>
<reference evidence="3" key="1">
    <citation type="submission" date="2018-12" db="EMBL/GenBank/DDBJ databases">
        <title>Dusodibacter welbiota gen. nov., sp. nov., isolated from human faeces and emended description of the Oscillibacter genus.</title>
        <authorList>
            <person name="Le Roy T."/>
            <person name="Van der Smissen P."/>
            <person name="Delzenne N."/>
            <person name="Muccioli G."/>
            <person name="Collet J.F."/>
            <person name="Cani P.D."/>
        </authorList>
    </citation>
    <scope>NUCLEOTIDE SEQUENCE [LARGE SCALE GENOMIC DNA]</scope>
    <source>
        <strain evidence="3">J115</strain>
    </source>
</reference>
<feature type="chain" id="PRO_5020231339" evidence="1">
    <location>
        <begin position="28"/>
        <end position="254"/>
    </location>
</feature>
<sequence>MIKKYGSFVAGMAAMLLVASLVGSVFAASSRVEYNQAGISLFGEDKVLAGETCKAPNGQGVPSVIIYVDVAEDKTNYLSIRQISKLLGIEVRRDSQKNRVNLGAAPADYVVVGGKRGDGSIPANATTPVLGGVHGPFTEIDPVKAAGKSLSGIIQDNTKLQTTCCYSLESNFYPKDGNYIALTVTNNGSAMQTATAGRTLTLGGFESGHWRGRNAGQNLLYRRQCGGIGEYTGLRHLCQGSFQSQRYYSFSETV</sequence>
<keyword evidence="1" id="KW-0732">Signal</keyword>
<keyword evidence="3" id="KW-1185">Reference proteome</keyword>
<dbReference type="KEGG" id="obj:EIO64_08605"/>
<dbReference type="GeneID" id="89523067"/>
<protein>
    <submittedName>
        <fullName evidence="2">Uncharacterized protein</fullName>
    </submittedName>
</protein>
<dbReference type="AlphaFoldDB" id="A0A4D7AUN5"/>